<dbReference type="Gene3D" id="3.60.21.10">
    <property type="match status" value="1"/>
</dbReference>
<dbReference type="CDD" id="cd07385">
    <property type="entry name" value="MPP_YkuE_C"/>
    <property type="match status" value="1"/>
</dbReference>
<protein>
    <submittedName>
        <fullName evidence="4">Metallophosphoesterase</fullName>
    </submittedName>
</protein>
<evidence type="ECO:0000256" key="2">
    <source>
        <dbReference type="ARBA" id="ARBA00022801"/>
    </source>
</evidence>
<evidence type="ECO:0000313" key="4">
    <source>
        <dbReference type="EMBL" id="QEE29244.1"/>
    </source>
</evidence>
<dbReference type="GO" id="GO:0008758">
    <property type="term" value="F:UDP-2,3-diacylglucosamine hydrolase activity"/>
    <property type="evidence" value="ECO:0007669"/>
    <property type="project" value="TreeGrafter"/>
</dbReference>
<reference evidence="4 5" key="1">
    <citation type="submission" date="2019-08" db="EMBL/GenBank/DDBJ databases">
        <title>Complete genome sequence of Terriglobus albidus strain ORNL.</title>
        <authorList>
            <person name="Podar M."/>
        </authorList>
    </citation>
    <scope>NUCLEOTIDE SEQUENCE [LARGE SCALE GENOMIC DNA]</scope>
    <source>
        <strain evidence="4 5">ORNL</strain>
    </source>
</reference>
<keyword evidence="5" id="KW-1185">Reference proteome</keyword>
<dbReference type="AlphaFoldDB" id="A0A5B9EC77"/>
<evidence type="ECO:0000256" key="1">
    <source>
        <dbReference type="ARBA" id="ARBA00022723"/>
    </source>
</evidence>
<dbReference type="GO" id="GO:0009245">
    <property type="term" value="P:lipid A biosynthetic process"/>
    <property type="evidence" value="ECO:0007669"/>
    <property type="project" value="TreeGrafter"/>
</dbReference>
<accession>A0A5B9EC77</accession>
<evidence type="ECO:0000313" key="5">
    <source>
        <dbReference type="Proteomes" id="UP000321820"/>
    </source>
</evidence>
<keyword evidence="1" id="KW-0479">Metal-binding</keyword>
<dbReference type="PANTHER" id="PTHR31302:SF31">
    <property type="entry name" value="PHOSPHODIESTERASE YAEI"/>
    <property type="match status" value="1"/>
</dbReference>
<dbReference type="Proteomes" id="UP000321820">
    <property type="component" value="Chromosome"/>
</dbReference>
<dbReference type="GO" id="GO:0016020">
    <property type="term" value="C:membrane"/>
    <property type="evidence" value="ECO:0007669"/>
    <property type="project" value="GOC"/>
</dbReference>
<evidence type="ECO:0000259" key="3">
    <source>
        <dbReference type="Pfam" id="PF00149"/>
    </source>
</evidence>
<gene>
    <name evidence="4" type="ORF">FTW19_15320</name>
</gene>
<dbReference type="PANTHER" id="PTHR31302">
    <property type="entry name" value="TRANSMEMBRANE PROTEIN WITH METALLOPHOSPHOESTERASE DOMAIN-RELATED"/>
    <property type="match status" value="1"/>
</dbReference>
<proteinExistence type="predicted"/>
<name>A0A5B9EC77_9BACT</name>
<dbReference type="InterPro" id="IPR029052">
    <property type="entry name" value="Metallo-depent_PP-like"/>
</dbReference>
<dbReference type="SUPFAM" id="SSF56300">
    <property type="entry name" value="Metallo-dependent phosphatases"/>
    <property type="match status" value="1"/>
</dbReference>
<keyword evidence="2" id="KW-0378">Hydrolase</keyword>
<dbReference type="GO" id="GO:0046872">
    <property type="term" value="F:metal ion binding"/>
    <property type="evidence" value="ECO:0007669"/>
    <property type="project" value="UniProtKB-KW"/>
</dbReference>
<dbReference type="OrthoDB" id="9780884at2"/>
<dbReference type="EMBL" id="CP042806">
    <property type="protein sequence ID" value="QEE29244.1"/>
    <property type="molecule type" value="Genomic_DNA"/>
</dbReference>
<dbReference type="KEGG" id="talb:FTW19_15320"/>
<feature type="domain" description="Calcineurin-like phosphoesterase" evidence="3">
    <location>
        <begin position="93"/>
        <end position="266"/>
    </location>
</feature>
<sequence length="329" mass="36594">MPARSVRPWLFGSYGFLPASVLFYVPNPPPGQRRRYHQTMPDPSWMTRRKVLQLGVAGVAGMALYSGELARHELEVVQLTVKLANLPDAFHGFRIAQISDLHFHEYTETFFLRSVLRRVNALRPDAVLLTGDFISNARDRTYPIAQAHVCGDILKMLECPIRYGVLGNHDSAMGETEIHHALVSNGTPILLNKSVPIERGGSRIWVGGLRDTLASYPEPEQAIPSKIRNPKEPVLLMIHEPDYIDELMKYPSSQSVGLVLSGHSHGGQVRLPFLPPLKAVLPPGGKKYIEGLFRVGNTQLYVNRGIGTTEVPFRLNCPPEITVLTLEQG</sequence>
<dbReference type="InterPro" id="IPR051158">
    <property type="entry name" value="Metallophosphoesterase_sf"/>
</dbReference>
<organism evidence="4 5">
    <name type="scientific">Terriglobus albidus</name>
    <dbReference type="NCBI Taxonomy" id="1592106"/>
    <lineage>
        <taxon>Bacteria</taxon>
        <taxon>Pseudomonadati</taxon>
        <taxon>Acidobacteriota</taxon>
        <taxon>Terriglobia</taxon>
        <taxon>Terriglobales</taxon>
        <taxon>Acidobacteriaceae</taxon>
        <taxon>Terriglobus</taxon>
    </lineage>
</organism>
<dbReference type="InterPro" id="IPR004843">
    <property type="entry name" value="Calcineurin-like_PHP"/>
</dbReference>
<dbReference type="Pfam" id="PF00149">
    <property type="entry name" value="Metallophos"/>
    <property type="match status" value="1"/>
</dbReference>